<dbReference type="PANTHER" id="PTHR42850">
    <property type="entry name" value="METALLOPHOSPHOESTERASE"/>
    <property type="match status" value="1"/>
</dbReference>
<keyword evidence="1" id="KW-0472">Membrane</keyword>
<reference evidence="3 4" key="1">
    <citation type="submission" date="2020-08" db="EMBL/GenBank/DDBJ databases">
        <authorList>
            <person name="Hejnol A."/>
        </authorList>
    </citation>
    <scope>NUCLEOTIDE SEQUENCE [LARGE SCALE GENOMIC DNA]</scope>
</reference>
<proteinExistence type="predicted"/>
<dbReference type="PANTHER" id="PTHR42850:SF4">
    <property type="entry name" value="ZINC-DEPENDENT ENDOPOLYPHOSPHATASE"/>
    <property type="match status" value="1"/>
</dbReference>
<dbReference type="SUPFAM" id="SSF56300">
    <property type="entry name" value="Metallo-dependent phosphatases"/>
    <property type="match status" value="1"/>
</dbReference>
<dbReference type="AlphaFoldDB" id="A0A7I8VRM0"/>
<protein>
    <submittedName>
        <fullName evidence="3">DgyrCDS7604</fullName>
    </submittedName>
</protein>
<dbReference type="GO" id="GO:0006798">
    <property type="term" value="P:polyphosphate catabolic process"/>
    <property type="evidence" value="ECO:0007669"/>
    <property type="project" value="TreeGrafter"/>
</dbReference>
<dbReference type="Proteomes" id="UP000549394">
    <property type="component" value="Unassembled WGS sequence"/>
</dbReference>
<feature type="domain" description="Calcineurin-like phosphoesterase" evidence="2">
    <location>
        <begin position="49"/>
        <end position="182"/>
    </location>
</feature>
<accession>A0A7I8VRM0</accession>
<dbReference type="EMBL" id="CAJFCJ010000009">
    <property type="protein sequence ID" value="CAD5118929.1"/>
    <property type="molecule type" value="Genomic_DNA"/>
</dbReference>
<gene>
    <name evidence="3" type="ORF">DGYR_LOCUS7231</name>
</gene>
<dbReference type="InterPro" id="IPR029052">
    <property type="entry name" value="Metallo-depent_PP-like"/>
</dbReference>
<dbReference type="GO" id="GO:0005737">
    <property type="term" value="C:cytoplasm"/>
    <property type="evidence" value="ECO:0007669"/>
    <property type="project" value="TreeGrafter"/>
</dbReference>
<comment type="caution">
    <text evidence="3">The sequence shown here is derived from an EMBL/GenBank/DDBJ whole genome shotgun (WGS) entry which is preliminary data.</text>
</comment>
<evidence type="ECO:0000313" key="4">
    <source>
        <dbReference type="Proteomes" id="UP000549394"/>
    </source>
</evidence>
<dbReference type="OrthoDB" id="10267127at2759"/>
<keyword evidence="4" id="KW-1185">Reference proteome</keyword>
<keyword evidence="1" id="KW-1133">Transmembrane helix</keyword>
<organism evidence="3 4">
    <name type="scientific">Dimorphilus gyrociliatus</name>
    <dbReference type="NCBI Taxonomy" id="2664684"/>
    <lineage>
        <taxon>Eukaryota</taxon>
        <taxon>Metazoa</taxon>
        <taxon>Spiralia</taxon>
        <taxon>Lophotrochozoa</taxon>
        <taxon>Annelida</taxon>
        <taxon>Polychaeta</taxon>
        <taxon>Polychaeta incertae sedis</taxon>
        <taxon>Dinophilidae</taxon>
        <taxon>Dimorphilus</taxon>
    </lineage>
</organism>
<dbReference type="InterPro" id="IPR050126">
    <property type="entry name" value="Ap4A_hydrolase"/>
</dbReference>
<dbReference type="Gene3D" id="3.60.21.10">
    <property type="match status" value="1"/>
</dbReference>
<dbReference type="GO" id="GO:0000298">
    <property type="term" value="F:endopolyphosphatase activity"/>
    <property type="evidence" value="ECO:0007669"/>
    <property type="project" value="TreeGrafter"/>
</dbReference>
<dbReference type="GO" id="GO:0016791">
    <property type="term" value="F:phosphatase activity"/>
    <property type="evidence" value="ECO:0007669"/>
    <property type="project" value="TreeGrafter"/>
</dbReference>
<dbReference type="InterPro" id="IPR004843">
    <property type="entry name" value="Calcineurin-like_PHP"/>
</dbReference>
<dbReference type="Pfam" id="PF00149">
    <property type="entry name" value="Metallophos"/>
    <property type="match status" value="1"/>
</dbReference>
<sequence>MHIFIVLDKPAKLLRVNMLFVYFILLNIFNFCFCQRHLTIDTSVTEGKKVYVVGDVHGCLTELLNLLKKENLLKSDGLTMKQKSILFMAGDTVNRGPRSCEVLDFIERNERVFAVRGNHEDNVLESGSEDKYPWLKDCPQAKDIIEKFPYTYRVNQYNAVVVHAGLMPDTEIMDQEVFAMTRMRNIERLAGGILRPIEETNDGNNWIAYWKGPQHIYFGHTARRGLQTYDLATGLDTRCYKGGRLTAVKMPSSEDHFVSIKCKKYN</sequence>
<keyword evidence="1" id="KW-0812">Transmembrane</keyword>
<name>A0A7I8VRM0_9ANNE</name>
<feature type="transmembrane region" description="Helical" evidence="1">
    <location>
        <begin position="12"/>
        <end position="31"/>
    </location>
</feature>
<evidence type="ECO:0000259" key="2">
    <source>
        <dbReference type="Pfam" id="PF00149"/>
    </source>
</evidence>
<evidence type="ECO:0000313" key="3">
    <source>
        <dbReference type="EMBL" id="CAD5118929.1"/>
    </source>
</evidence>
<evidence type="ECO:0000256" key="1">
    <source>
        <dbReference type="SAM" id="Phobius"/>
    </source>
</evidence>